<evidence type="ECO:0000256" key="1">
    <source>
        <dbReference type="ARBA" id="ARBA00022527"/>
    </source>
</evidence>
<dbReference type="Gene3D" id="3.30.565.10">
    <property type="entry name" value="Histidine kinase-like ATPase, C-terminal domain"/>
    <property type="match status" value="1"/>
</dbReference>
<sequence length="133" mass="14470">MTRQLRRGELSGISDVRRGLRELLRQWGDGQDRAQIAELLISELATNALVHTESSAIVTARLTSGPRAHARGRLRVEVRDFGARSPKPRTDAEQASTSGRGLLLVEDMADVWGVREHGVGKAVWFELGASGSG</sequence>
<keyword evidence="1" id="KW-0808">Transferase</keyword>
<dbReference type="InterPro" id="IPR050267">
    <property type="entry name" value="Anti-sigma-factor_SerPK"/>
</dbReference>
<evidence type="ECO:0000313" key="3">
    <source>
        <dbReference type="EMBL" id="MBB5936128.1"/>
    </source>
</evidence>
<evidence type="ECO:0000313" key="4">
    <source>
        <dbReference type="Proteomes" id="UP000588098"/>
    </source>
</evidence>
<comment type="caution">
    <text evidence="3">The sequence shown here is derived from an EMBL/GenBank/DDBJ whole genome shotgun (WGS) entry which is preliminary data.</text>
</comment>
<accession>A0A7W9Q9I3</accession>
<dbReference type="RefSeq" id="WP_184572763.1">
    <property type="nucleotide sequence ID" value="NZ_JACHJL010000007.1"/>
</dbReference>
<dbReference type="Proteomes" id="UP000588098">
    <property type="component" value="Unassembled WGS sequence"/>
</dbReference>
<evidence type="ECO:0000259" key="2">
    <source>
        <dbReference type="Pfam" id="PF13581"/>
    </source>
</evidence>
<proteinExistence type="predicted"/>
<gene>
    <name evidence="3" type="ORF">FHS42_003203</name>
</gene>
<feature type="domain" description="Histidine kinase/HSP90-like ATPase" evidence="2">
    <location>
        <begin position="13"/>
        <end position="125"/>
    </location>
</feature>
<keyword evidence="1" id="KW-0723">Serine/threonine-protein kinase</keyword>
<dbReference type="InterPro" id="IPR003594">
    <property type="entry name" value="HATPase_dom"/>
</dbReference>
<dbReference type="Pfam" id="PF13581">
    <property type="entry name" value="HATPase_c_2"/>
    <property type="match status" value="1"/>
</dbReference>
<dbReference type="GO" id="GO:0004674">
    <property type="term" value="F:protein serine/threonine kinase activity"/>
    <property type="evidence" value="ECO:0007669"/>
    <property type="project" value="UniProtKB-KW"/>
</dbReference>
<dbReference type="PANTHER" id="PTHR35526">
    <property type="entry name" value="ANTI-SIGMA-F FACTOR RSBW-RELATED"/>
    <property type="match status" value="1"/>
</dbReference>
<keyword evidence="1" id="KW-0418">Kinase</keyword>
<dbReference type="InterPro" id="IPR036890">
    <property type="entry name" value="HATPase_C_sf"/>
</dbReference>
<protein>
    <submittedName>
        <fullName evidence="3">Anti-sigma regulatory factor (Ser/Thr protein kinase)</fullName>
    </submittedName>
</protein>
<dbReference type="EMBL" id="JACHJL010000007">
    <property type="protein sequence ID" value="MBB5936128.1"/>
    <property type="molecule type" value="Genomic_DNA"/>
</dbReference>
<name>A0A7W9Q9I3_9ACTN</name>
<dbReference type="SUPFAM" id="SSF55874">
    <property type="entry name" value="ATPase domain of HSP90 chaperone/DNA topoisomerase II/histidine kinase"/>
    <property type="match status" value="1"/>
</dbReference>
<reference evidence="3 4" key="1">
    <citation type="submission" date="2020-08" db="EMBL/GenBank/DDBJ databases">
        <title>Genomic Encyclopedia of Type Strains, Phase III (KMG-III): the genomes of soil and plant-associated and newly described type strains.</title>
        <authorList>
            <person name="Whitman W."/>
        </authorList>
    </citation>
    <scope>NUCLEOTIDE SEQUENCE [LARGE SCALE GENOMIC DNA]</scope>
    <source>
        <strain evidence="3 4">CECT 8305</strain>
    </source>
</reference>
<dbReference type="PANTHER" id="PTHR35526:SF3">
    <property type="entry name" value="ANTI-SIGMA-F FACTOR RSBW"/>
    <property type="match status" value="1"/>
</dbReference>
<keyword evidence="4" id="KW-1185">Reference proteome</keyword>
<organism evidence="3 4">
    <name type="scientific">Streptomyces zagrosensis</name>
    <dbReference type="NCBI Taxonomy" id="1042984"/>
    <lineage>
        <taxon>Bacteria</taxon>
        <taxon>Bacillati</taxon>
        <taxon>Actinomycetota</taxon>
        <taxon>Actinomycetes</taxon>
        <taxon>Kitasatosporales</taxon>
        <taxon>Streptomycetaceae</taxon>
        <taxon>Streptomyces</taxon>
    </lineage>
</organism>
<dbReference type="CDD" id="cd16936">
    <property type="entry name" value="HATPase_RsbW-like"/>
    <property type="match status" value="1"/>
</dbReference>
<dbReference type="AlphaFoldDB" id="A0A7W9Q9I3"/>